<keyword evidence="3" id="KW-1185">Reference proteome</keyword>
<feature type="region of interest" description="Disordered" evidence="1">
    <location>
        <begin position="132"/>
        <end position="160"/>
    </location>
</feature>
<accession>A0A9P5NHY5</accession>
<name>A0A9P5NHY5_GYMJU</name>
<dbReference type="EMBL" id="JADNYJ010000081">
    <property type="protein sequence ID" value="KAF8889144.1"/>
    <property type="molecule type" value="Genomic_DNA"/>
</dbReference>
<reference evidence="2" key="1">
    <citation type="submission" date="2020-11" db="EMBL/GenBank/DDBJ databases">
        <authorList>
            <consortium name="DOE Joint Genome Institute"/>
            <person name="Ahrendt S."/>
            <person name="Riley R."/>
            <person name="Andreopoulos W."/>
            <person name="LaButti K."/>
            <person name="Pangilinan J."/>
            <person name="Ruiz-duenas F.J."/>
            <person name="Barrasa J.M."/>
            <person name="Sanchez-Garcia M."/>
            <person name="Camarero S."/>
            <person name="Miyauchi S."/>
            <person name="Serrano A."/>
            <person name="Linde D."/>
            <person name="Babiker R."/>
            <person name="Drula E."/>
            <person name="Ayuso-Fernandez I."/>
            <person name="Pacheco R."/>
            <person name="Padilla G."/>
            <person name="Ferreira P."/>
            <person name="Barriuso J."/>
            <person name="Kellner H."/>
            <person name="Castanera R."/>
            <person name="Alfaro M."/>
            <person name="Ramirez L."/>
            <person name="Pisabarro A.G."/>
            <person name="Kuo A."/>
            <person name="Tritt A."/>
            <person name="Lipzen A."/>
            <person name="He G."/>
            <person name="Yan M."/>
            <person name="Ng V."/>
            <person name="Cullen D."/>
            <person name="Martin F."/>
            <person name="Rosso M.-N."/>
            <person name="Henrissat B."/>
            <person name="Hibbett D."/>
            <person name="Martinez A.T."/>
            <person name="Grigoriev I.V."/>
        </authorList>
    </citation>
    <scope>NUCLEOTIDE SEQUENCE</scope>
    <source>
        <strain evidence="2">AH 44721</strain>
    </source>
</reference>
<feature type="region of interest" description="Disordered" evidence="1">
    <location>
        <begin position="654"/>
        <end position="678"/>
    </location>
</feature>
<gene>
    <name evidence="2" type="ORF">CPB84DRAFT_1849418</name>
</gene>
<evidence type="ECO:0000313" key="3">
    <source>
        <dbReference type="Proteomes" id="UP000724874"/>
    </source>
</evidence>
<evidence type="ECO:0000313" key="2">
    <source>
        <dbReference type="EMBL" id="KAF8889144.1"/>
    </source>
</evidence>
<dbReference type="OrthoDB" id="3255824at2759"/>
<feature type="region of interest" description="Disordered" evidence="1">
    <location>
        <begin position="532"/>
        <end position="573"/>
    </location>
</feature>
<comment type="caution">
    <text evidence="2">The sequence shown here is derived from an EMBL/GenBank/DDBJ whole genome shotgun (WGS) entry which is preliminary data.</text>
</comment>
<feature type="compositionally biased region" description="Low complexity" evidence="1">
    <location>
        <begin position="544"/>
        <end position="557"/>
    </location>
</feature>
<dbReference type="Proteomes" id="UP000724874">
    <property type="component" value="Unassembled WGS sequence"/>
</dbReference>
<proteinExistence type="predicted"/>
<evidence type="ECO:0000256" key="1">
    <source>
        <dbReference type="SAM" id="MobiDB-lite"/>
    </source>
</evidence>
<protein>
    <submittedName>
        <fullName evidence="2">Uncharacterized protein</fullName>
    </submittedName>
</protein>
<sequence>MRNFNYFKINLNLGGTSKGVPGFFLLFCLFDLHYTKGVSWRVPQDWDIMPFFHRSHTHHHGEDGFDIGDTAHEFSVPLYTVQHEAESASYASRFWDESDSYYSTCHHPEECKDCASYEDHLTFSALSFSHPSSDPHSHSHPSSSSSPSNPTTSSTPPFASSFTHGILQGRLLQREEDDSVLSRYRSRLQHAQQKRTDALRVQTRYRAEMEIMQRELTAVKDRLMAVQIAYEDLAMARLEDHGYLPTFNGLGDSGAAGVGSSSARSELLSPSLASSAFEVIGGAAAAAEADADARRDVLRVVREAKLSDLLDQEYGHYFFDDEDEFEALQQLHLMEDWEGGVNGFWSGSRRGSFSDDSSDEHGLSSGSPESESDSSPSSISLPSSPSSSLENVFKISPSASSSTTSLLPASKVDQPPNTPSSSAHALGNGAPPLPLSPVSLSAPPTVLAASSALSPASASEYAHDIAQLSALMAQAHQYNYKGTEALKRIKALIKVAERLPKEERTPVQLYLLTHWKRKRRGSFASVNASSTAAAAATKTDDPSESASPSSSSASSFPPHGPLKPQLPLYRHPDVGSTEQLGAASIYSPEIYVDASGQGIGFVCDGRWLAWTFTPNHPAIPRDSTGRVVMSWAELVAVELGLLTYLGSPELLNSNLNSNPGSSPPSPSSSSPKSKQTSRTLLIRSDNEGVVNALHTHTWTAAYGLSGILARILSRARESGVKIQAKWVSTKANPADGPSRGGFFAKERMLGWGGELEVMLGRWGWRGLYGSLEVERWVLRLNVECWR</sequence>
<organism evidence="2 3">
    <name type="scientific">Gymnopilus junonius</name>
    <name type="common">Spectacular rustgill mushroom</name>
    <name type="synonym">Gymnopilus spectabilis subsp. junonius</name>
    <dbReference type="NCBI Taxonomy" id="109634"/>
    <lineage>
        <taxon>Eukaryota</taxon>
        <taxon>Fungi</taxon>
        <taxon>Dikarya</taxon>
        <taxon>Basidiomycota</taxon>
        <taxon>Agaricomycotina</taxon>
        <taxon>Agaricomycetes</taxon>
        <taxon>Agaricomycetidae</taxon>
        <taxon>Agaricales</taxon>
        <taxon>Agaricineae</taxon>
        <taxon>Hymenogastraceae</taxon>
        <taxon>Gymnopilus</taxon>
    </lineage>
</organism>
<feature type="compositionally biased region" description="Low complexity" evidence="1">
    <location>
        <begin position="363"/>
        <end position="410"/>
    </location>
</feature>
<dbReference type="AlphaFoldDB" id="A0A9P5NHY5"/>
<feature type="region of interest" description="Disordered" evidence="1">
    <location>
        <begin position="348"/>
        <end position="430"/>
    </location>
</feature>